<keyword evidence="8" id="KW-1185">Reference proteome</keyword>
<dbReference type="InterPro" id="IPR006221">
    <property type="entry name" value="TrpG/PapA_dom"/>
</dbReference>
<evidence type="ECO:0000313" key="8">
    <source>
        <dbReference type="Proteomes" id="UP000464644"/>
    </source>
</evidence>
<dbReference type="PANTHER" id="PTHR11236:SF49">
    <property type="entry name" value="ANTHRANILATE SYNTHASE COMPONENT 1"/>
    <property type="match status" value="1"/>
</dbReference>
<proteinExistence type="predicted"/>
<accession>A0ABX6HG53</accession>
<dbReference type="SUPFAM" id="SSF56322">
    <property type="entry name" value="ADC synthase"/>
    <property type="match status" value="1"/>
</dbReference>
<dbReference type="RefSeq" id="WP_032622801.1">
    <property type="nucleotide sequence ID" value="NZ_CP047265.1"/>
</dbReference>
<name>A0ABX6HG53_9PSED</name>
<evidence type="ECO:0000259" key="5">
    <source>
        <dbReference type="Pfam" id="PF00117"/>
    </source>
</evidence>
<dbReference type="InterPro" id="IPR017926">
    <property type="entry name" value="GATASE"/>
</dbReference>
<dbReference type="Pfam" id="PF00117">
    <property type="entry name" value="GATase"/>
    <property type="match status" value="1"/>
</dbReference>
<dbReference type="PRINTS" id="PR00097">
    <property type="entry name" value="ANTSNTHASEII"/>
</dbReference>
<keyword evidence="3" id="KW-0456">Lyase</keyword>
<evidence type="ECO:0000256" key="2">
    <source>
        <dbReference type="ARBA" id="ARBA00022962"/>
    </source>
</evidence>
<feature type="domain" description="Glutamine amidotransferase" evidence="5">
    <location>
        <begin position="460"/>
        <end position="638"/>
    </location>
</feature>
<dbReference type="InterPro" id="IPR015890">
    <property type="entry name" value="Chorismate_C"/>
</dbReference>
<dbReference type="PRINTS" id="PR00096">
    <property type="entry name" value="GATASE"/>
</dbReference>
<comment type="catalytic activity">
    <reaction evidence="4">
        <text>chorismate + L-glutamine = anthranilate + pyruvate + L-glutamate + H(+)</text>
        <dbReference type="Rhea" id="RHEA:21732"/>
        <dbReference type="ChEBI" id="CHEBI:15361"/>
        <dbReference type="ChEBI" id="CHEBI:15378"/>
        <dbReference type="ChEBI" id="CHEBI:16567"/>
        <dbReference type="ChEBI" id="CHEBI:29748"/>
        <dbReference type="ChEBI" id="CHEBI:29985"/>
        <dbReference type="ChEBI" id="CHEBI:58359"/>
        <dbReference type="EC" id="4.1.3.27"/>
    </reaction>
</comment>
<dbReference type="PROSITE" id="PS51273">
    <property type="entry name" value="GATASE_TYPE_1"/>
    <property type="match status" value="1"/>
</dbReference>
<dbReference type="SUPFAM" id="SSF52317">
    <property type="entry name" value="Class I glutamine amidotransferase-like"/>
    <property type="match status" value="1"/>
</dbReference>
<dbReference type="Pfam" id="PF00425">
    <property type="entry name" value="Chorismate_bind"/>
    <property type="match status" value="1"/>
</dbReference>
<reference evidence="7 8" key="1">
    <citation type="journal article" date="2014" name="Genome Announc.">
        <title>Draft Genome Sequences of a Phylogenetically Diverse Suite of Pseudomonas syringae Strains from Multiple Source Populations.</title>
        <authorList>
            <person name="Baltrus D.A."/>
            <person name="Yourstone S."/>
            <person name="Lind A."/>
            <person name="Guilbaud C."/>
            <person name="Sands D.C."/>
            <person name="Jones C.D."/>
            <person name="Morris C.E."/>
            <person name="Dangl J.L."/>
        </authorList>
    </citation>
    <scope>NUCLEOTIDE SEQUENCE [LARGE SCALE GENOMIC DNA]</scope>
    <source>
        <strain evidence="7 8">CC1524</strain>
    </source>
</reference>
<dbReference type="PANTHER" id="PTHR11236">
    <property type="entry name" value="AMINOBENZOATE/ANTHRANILATE SYNTHASE"/>
    <property type="match status" value="1"/>
</dbReference>
<evidence type="ECO:0000313" key="7">
    <source>
        <dbReference type="EMBL" id="QHF04576.1"/>
    </source>
</evidence>
<dbReference type="Gene3D" id="3.40.50.880">
    <property type="match status" value="1"/>
</dbReference>
<dbReference type="EMBL" id="CP047265">
    <property type="protein sequence ID" value="QHF04576.1"/>
    <property type="molecule type" value="Genomic_DNA"/>
</dbReference>
<evidence type="ECO:0000259" key="6">
    <source>
        <dbReference type="Pfam" id="PF00425"/>
    </source>
</evidence>
<dbReference type="EC" id="4.1.3.27" evidence="1"/>
<gene>
    <name evidence="7" type="ORF">N015_20080</name>
</gene>
<dbReference type="Proteomes" id="UP000464644">
    <property type="component" value="Chromosome"/>
</dbReference>
<dbReference type="InterPro" id="IPR029062">
    <property type="entry name" value="Class_I_gatase-like"/>
</dbReference>
<keyword evidence="2" id="KW-0315">Glutamine amidotransferase</keyword>
<sequence>MTAESDYFGHDELFATVLNGSPGAYALLYRPESDSAEVELFTGTMSVVERLEDIPDLRRVYSNVEAGSEMLAIIPYRQITERGFECVDDREPLSVMSITATSRLSKNTVIEAIVDSEIELVGGCYDRDDDEYAHTALQIIQDEIGTGAGANFVLKRSYVASIRNYSRAKVFALYRRLLLQSSGTYWVFLVDTGDRVFIGATPERHVSLKSGIATMNPISGTYRYPSTGPSVEGVLEFLADSKEREELFMVVDEELKMMGRVCGEGATLSGPYLKPMAKLAHTEYLISGSTTLPPWRIIRETLFAPTITGSPLENACRVIKKYEPEGRGYYSGVIALFGRDDAGVETLDSSILIRTADINKYGTLRLSTGATLVRDSIPLSEAAETRVKAAGMLGALGSLGGQADALVAGTDHAAGLRQIAQDSRVIRALQSRNDNISDYWQTSPPLRYRPDPMLNGRRVLVLDAEDTFTAMICHQLSSFGLNVSVASTATAFDPEGYDLVVLGPGPGDPNDETDPRVARLQSAARMLLLERKPFLAICLSHQILCRQLGLQVTQKQRPNQGAQRQIDLFGEAALVGFYNAYSATCPSSTVTLPQGIKAYVSRDPVSGEVHAVRGPSFTSFQFHPESILSLHGERLLGDAAKALIS</sequence>
<protein>
    <recommendedName>
        <fullName evidence="1">anthranilate synthase</fullName>
        <ecNumber evidence="1">4.1.3.27</ecNumber>
    </recommendedName>
</protein>
<dbReference type="Gene3D" id="3.60.120.10">
    <property type="entry name" value="Anthranilate synthase"/>
    <property type="match status" value="1"/>
</dbReference>
<evidence type="ECO:0000256" key="1">
    <source>
        <dbReference type="ARBA" id="ARBA00012266"/>
    </source>
</evidence>
<organism evidence="7 8">
    <name type="scientific">Pseudomonas asturiensis</name>
    <dbReference type="NCBI Taxonomy" id="1190415"/>
    <lineage>
        <taxon>Bacteria</taxon>
        <taxon>Pseudomonadati</taxon>
        <taxon>Pseudomonadota</taxon>
        <taxon>Gammaproteobacteria</taxon>
        <taxon>Pseudomonadales</taxon>
        <taxon>Pseudomonadaceae</taxon>
        <taxon>Pseudomonas</taxon>
    </lineage>
</organism>
<evidence type="ECO:0000256" key="3">
    <source>
        <dbReference type="ARBA" id="ARBA00023239"/>
    </source>
</evidence>
<dbReference type="InterPro" id="IPR005801">
    <property type="entry name" value="ADC_synthase"/>
</dbReference>
<feature type="domain" description="Chorismate-utilising enzyme C-terminal" evidence="6">
    <location>
        <begin position="135"/>
        <end position="388"/>
    </location>
</feature>
<dbReference type="InterPro" id="IPR019999">
    <property type="entry name" value="Anth_synth_I-like"/>
</dbReference>
<evidence type="ECO:0000256" key="4">
    <source>
        <dbReference type="ARBA" id="ARBA00047683"/>
    </source>
</evidence>
<dbReference type="CDD" id="cd01743">
    <property type="entry name" value="GATase1_Anthranilate_Synthase"/>
    <property type="match status" value="1"/>
</dbReference>